<dbReference type="PANTHER" id="PTHR34862:SF1">
    <property type="entry name" value="SPARK DOMAIN-CONTAINING PROTEIN"/>
    <property type="match status" value="1"/>
</dbReference>
<dbReference type="PROSITE" id="PS51257">
    <property type="entry name" value="PROKAR_LIPOPROTEIN"/>
    <property type="match status" value="1"/>
</dbReference>
<accession>V2XWU4</accession>
<dbReference type="PANTHER" id="PTHR34862">
    <property type="entry name" value="SPARK DOMAIN-CONTAINING PROTEIN"/>
    <property type="match status" value="1"/>
</dbReference>
<organism evidence="2 3">
    <name type="scientific">Moniliophthora roreri (strain MCA 2997)</name>
    <name type="common">Cocoa frosty pod rot fungus</name>
    <name type="synonym">Crinipellis roreri</name>
    <dbReference type="NCBI Taxonomy" id="1381753"/>
    <lineage>
        <taxon>Eukaryota</taxon>
        <taxon>Fungi</taxon>
        <taxon>Dikarya</taxon>
        <taxon>Basidiomycota</taxon>
        <taxon>Agaricomycotina</taxon>
        <taxon>Agaricomycetes</taxon>
        <taxon>Agaricomycetidae</taxon>
        <taxon>Agaricales</taxon>
        <taxon>Marasmiineae</taxon>
        <taxon>Marasmiaceae</taxon>
        <taxon>Moniliophthora</taxon>
    </lineage>
</organism>
<reference evidence="2 3" key="1">
    <citation type="journal article" date="2014" name="BMC Genomics">
        <title>Genome and secretome analysis of the hemibiotrophic fungal pathogen, Moniliophthora roreri, which causes frosty pod rot disease of cacao: mechanisms of the biotrophic and necrotrophic phases.</title>
        <authorList>
            <person name="Meinhardt L.W."/>
            <person name="Costa G.G.L."/>
            <person name="Thomazella D.P.T."/>
            <person name="Teixeira P.J.P.L."/>
            <person name="Carazzolle M.F."/>
            <person name="Schuster S.C."/>
            <person name="Carlson J.E."/>
            <person name="Guiltinan M.J."/>
            <person name="Mieczkowski P."/>
            <person name="Farmer A."/>
            <person name="Ramaraj T."/>
            <person name="Crozier J."/>
            <person name="Davis R.E."/>
            <person name="Shao J."/>
            <person name="Melnick R.L."/>
            <person name="Pereira G.A.G."/>
            <person name="Bailey B.A."/>
        </authorList>
    </citation>
    <scope>NUCLEOTIDE SEQUENCE [LARGE SCALE GENOMIC DNA]</scope>
    <source>
        <strain evidence="2 3">MCA 2997</strain>
    </source>
</reference>
<dbReference type="HOGENOM" id="CLU_084277_0_0_1"/>
<proteinExistence type="predicted"/>
<comment type="caution">
    <text evidence="2">The sequence shown here is derived from an EMBL/GenBank/DDBJ whole genome shotgun (WGS) entry which is preliminary data.</text>
</comment>
<dbReference type="KEGG" id="mrr:Moror_6397"/>
<keyword evidence="3" id="KW-1185">Reference proteome</keyword>
<name>V2XWU4_MONRO</name>
<evidence type="ECO:0000256" key="1">
    <source>
        <dbReference type="SAM" id="SignalP"/>
    </source>
</evidence>
<evidence type="ECO:0000313" key="3">
    <source>
        <dbReference type="Proteomes" id="UP000017559"/>
    </source>
</evidence>
<dbReference type="OrthoDB" id="2536450at2759"/>
<dbReference type="Proteomes" id="UP000017559">
    <property type="component" value="Unassembled WGS sequence"/>
</dbReference>
<protein>
    <submittedName>
        <fullName evidence="2">Uncharacterized protein</fullName>
    </submittedName>
</protein>
<feature type="chain" id="PRO_5004712342" evidence="1">
    <location>
        <begin position="25"/>
        <end position="268"/>
    </location>
</feature>
<dbReference type="AlphaFoldDB" id="V2XWU4"/>
<evidence type="ECO:0000313" key="2">
    <source>
        <dbReference type="EMBL" id="ESK97040.1"/>
    </source>
</evidence>
<sequence length="268" mass="27961">MLGRTKSVAFSTILFGASLIPVHSLTLSSSCQASLRGLLESDDAACLNAPALISSVLGAQDDINVPRIMDSYLTSLCSSGSCSDDSLAAVTRNLTSGCSEDLAALEINLEGLQDKIVDVVQQVYPTVREIACLKDNNANQFCATQTLDNLSKVIGGLNFDDLSFLDLFADARRLVQSGAQSLACTDCMKEAFTIARSDFPSIVSQVDDEVSGFCGASFVDGVTPDSVTQTAQPGIFAASQGQGNSASTVFRNAGSVIVGVSLAFVLMA</sequence>
<feature type="signal peptide" evidence="1">
    <location>
        <begin position="1"/>
        <end position="24"/>
    </location>
</feature>
<dbReference type="EMBL" id="AWSO01000036">
    <property type="protein sequence ID" value="ESK97040.1"/>
    <property type="molecule type" value="Genomic_DNA"/>
</dbReference>
<gene>
    <name evidence="2" type="ORF">Moror_6397</name>
</gene>
<keyword evidence="1" id="KW-0732">Signal</keyword>